<evidence type="ECO:0000256" key="6">
    <source>
        <dbReference type="ARBA" id="ARBA00023136"/>
    </source>
</evidence>
<evidence type="ECO:0000256" key="4">
    <source>
        <dbReference type="ARBA" id="ARBA00022692"/>
    </source>
</evidence>
<feature type="transmembrane region" description="Helical" evidence="9">
    <location>
        <begin position="64"/>
        <end position="89"/>
    </location>
</feature>
<dbReference type="EMBL" id="ML119051">
    <property type="protein sequence ID" value="ROT42862.1"/>
    <property type="molecule type" value="Genomic_DNA"/>
</dbReference>
<comment type="similarity">
    <text evidence="2 7">Belongs to the major facilitator superfamily. Sugar transporter (TC 2.A.1.1) family.</text>
</comment>
<reference evidence="11 12" key="1">
    <citation type="journal article" date="2018" name="Mol. Ecol.">
        <title>The obligate alkalophilic soda-lake fungus Sodiomyces alkalinus has shifted to a protein diet.</title>
        <authorList>
            <person name="Grum-Grzhimaylo A.A."/>
            <person name="Falkoski D.L."/>
            <person name="van den Heuvel J."/>
            <person name="Valero-Jimenez C.A."/>
            <person name="Min B."/>
            <person name="Choi I.G."/>
            <person name="Lipzen A."/>
            <person name="Daum C.G."/>
            <person name="Aanen D.K."/>
            <person name="Tsang A."/>
            <person name="Henrissat B."/>
            <person name="Bilanenko E.N."/>
            <person name="de Vries R.P."/>
            <person name="van Kan J.A.L."/>
            <person name="Grigoriev I.V."/>
            <person name="Debets A.J.M."/>
        </authorList>
    </citation>
    <scope>NUCLEOTIDE SEQUENCE [LARGE SCALE GENOMIC DNA]</scope>
    <source>
        <strain evidence="11 12">F11</strain>
    </source>
</reference>
<dbReference type="GO" id="GO:0005351">
    <property type="term" value="F:carbohydrate:proton symporter activity"/>
    <property type="evidence" value="ECO:0007669"/>
    <property type="project" value="TreeGrafter"/>
</dbReference>
<dbReference type="PROSITE" id="PS50850">
    <property type="entry name" value="MFS"/>
    <property type="match status" value="1"/>
</dbReference>
<dbReference type="AlphaFoldDB" id="A0A3N2Q7Y9"/>
<protein>
    <submittedName>
        <fullName evidence="11">Ascus development protein</fullName>
    </submittedName>
</protein>
<dbReference type="InterPro" id="IPR020846">
    <property type="entry name" value="MFS_dom"/>
</dbReference>
<feature type="transmembrane region" description="Helical" evidence="9">
    <location>
        <begin position="12"/>
        <end position="28"/>
    </location>
</feature>
<feature type="compositionally biased region" description="Basic and acidic residues" evidence="8">
    <location>
        <begin position="436"/>
        <end position="447"/>
    </location>
</feature>
<dbReference type="InterPro" id="IPR005828">
    <property type="entry name" value="MFS_sugar_transport-like"/>
</dbReference>
<evidence type="ECO:0000256" key="2">
    <source>
        <dbReference type="ARBA" id="ARBA00010992"/>
    </source>
</evidence>
<dbReference type="PANTHER" id="PTHR48022">
    <property type="entry name" value="PLASTIDIC GLUCOSE TRANSPORTER 4"/>
    <property type="match status" value="1"/>
</dbReference>
<evidence type="ECO:0000256" key="5">
    <source>
        <dbReference type="ARBA" id="ARBA00022989"/>
    </source>
</evidence>
<gene>
    <name evidence="11" type="ORF">SODALDRAFT_336440</name>
</gene>
<evidence type="ECO:0000313" key="12">
    <source>
        <dbReference type="Proteomes" id="UP000272025"/>
    </source>
</evidence>
<feature type="transmembrane region" description="Helical" evidence="9">
    <location>
        <begin position="391"/>
        <end position="410"/>
    </location>
</feature>
<feature type="domain" description="Major facilitator superfamily (MFS) profile" evidence="10">
    <location>
        <begin position="1"/>
        <end position="413"/>
    </location>
</feature>
<dbReference type="Proteomes" id="UP000272025">
    <property type="component" value="Unassembled WGS sequence"/>
</dbReference>
<dbReference type="InterPro" id="IPR050360">
    <property type="entry name" value="MFS_Sugar_Transporters"/>
</dbReference>
<evidence type="ECO:0000256" key="7">
    <source>
        <dbReference type="RuleBase" id="RU003346"/>
    </source>
</evidence>
<evidence type="ECO:0000256" key="9">
    <source>
        <dbReference type="SAM" id="Phobius"/>
    </source>
</evidence>
<name>A0A3N2Q7Y9_SODAK</name>
<dbReference type="SUPFAM" id="SSF103473">
    <property type="entry name" value="MFS general substrate transporter"/>
    <property type="match status" value="1"/>
</dbReference>
<keyword evidence="6 9" id="KW-0472">Membrane</keyword>
<organism evidence="11 12">
    <name type="scientific">Sodiomyces alkalinus (strain CBS 110278 / VKM F-3762 / F11)</name>
    <name type="common">Alkaliphilic filamentous fungus</name>
    <dbReference type="NCBI Taxonomy" id="1314773"/>
    <lineage>
        <taxon>Eukaryota</taxon>
        <taxon>Fungi</taxon>
        <taxon>Dikarya</taxon>
        <taxon>Ascomycota</taxon>
        <taxon>Pezizomycotina</taxon>
        <taxon>Sordariomycetes</taxon>
        <taxon>Hypocreomycetidae</taxon>
        <taxon>Glomerellales</taxon>
        <taxon>Plectosphaerellaceae</taxon>
        <taxon>Sodiomyces</taxon>
    </lineage>
</organism>
<keyword evidence="12" id="KW-1185">Reference proteome</keyword>
<dbReference type="PRINTS" id="PR00171">
    <property type="entry name" value="SUGRTRNSPORT"/>
</dbReference>
<feature type="transmembrane region" description="Helical" evidence="9">
    <location>
        <begin position="110"/>
        <end position="129"/>
    </location>
</feature>
<proteinExistence type="inferred from homology"/>
<sequence length="468" mass="51442">MLDNPQAGTKGIITGIYYLGTFLSYIFLSHPLSDWMGRRFAALSGIVILVFGAVLQATSHGWSALATMILGRFISGMGVAVVSTSVPLYQTEVSPANKRGHFVTMNHVGFIAGLALGLWVGYLMTYWTSPTGHYYGWRVSIFLELIPALPFAVGLPWIPETPRWLVENGRLEQARATLRWLRQGLVPDAEVDDELASIVKNVDAYYTSSTSWLSLFREPALFARLWRAAALQFMATMCGATAMKYYLPSLLKALGLETRLALMAGAVEMTLKIGFTVLEMFLIDRFGRRKCLVAGCVVMSVAMMINGALPIAYPNNSNKAADVICIAFIFIYALGYSLGFGPASWVYNTEIFPTAVRARGLNFAASGGSVGSIIVSHVWPVGRAALGSKVYFIFMVVNIICIPILVIFYPETKGVALEDMDELFGKVRVAHRIEAERDGPEDTERLLQDPQALGQDIEEPYRDAATRA</sequence>
<dbReference type="GeneID" id="39581072"/>
<evidence type="ECO:0000313" key="11">
    <source>
        <dbReference type="EMBL" id="ROT42862.1"/>
    </source>
</evidence>
<feature type="transmembrane region" description="Helical" evidence="9">
    <location>
        <begin position="259"/>
        <end position="282"/>
    </location>
</feature>
<dbReference type="Gene3D" id="1.20.1250.20">
    <property type="entry name" value="MFS general substrate transporter like domains"/>
    <property type="match status" value="1"/>
</dbReference>
<evidence type="ECO:0000256" key="3">
    <source>
        <dbReference type="ARBA" id="ARBA00022448"/>
    </source>
</evidence>
<dbReference type="RefSeq" id="XP_028470668.1">
    <property type="nucleotide sequence ID" value="XM_028612594.1"/>
</dbReference>
<feature type="transmembrane region" description="Helical" evidence="9">
    <location>
        <begin position="291"/>
        <end position="313"/>
    </location>
</feature>
<dbReference type="Pfam" id="PF00083">
    <property type="entry name" value="Sugar_tr"/>
    <property type="match status" value="1"/>
</dbReference>
<dbReference type="PANTHER" id="PTHR48022:SF14">
    <property type="entry name" value="MAJOR FACILITATOR SUPERFAMILY (MFS) PROFILE DOMAIN-CONTAINING PROTEIN-RELATED"/>
    <property type="match status" value="1"/>
</dbReference>
<dbReference type="OrthoDB" id="6612291at2759"/>
<feature type="compositionally biased region" description="Basic and acidic residues" evidence="8">
    <location>
        <begin position="459"/>
        <end position="468"/>
    </location>
</feature>
<feature type="transmembrane region" description="Helical" evidence="9">
    <location>
        <begin position="360"/>
        <end position="379"/>
    </location>
</feature>
<keyword evidence="3 7" id="KW-0813">Transport</keyword>
<evidence type="ECO:0000256" key="8">
    <source>
        <dbReference type="SAM" id="MobiDB-lite"/>
    </source>
</evidence>
<dbReference type="STRING" id="1314773.A0A3N2Q7Y9"/>
<dbReference type="NCBIfam" id="TIGR00879">
    <property type="entry name" value="SP"/>
    <property type="match status" value="1"/>
</dbReference>
<keyword evidence="5 9" id="KW-1133">Transmembrane helix</keyword>
<feature type="transmembrane region" description="Helical" evidence="9">
    <location>
        <begin position="319"/>
        <end position="339"/>
    </location>
</feature>
<evidence type="ECO:0000256" key="1">
    <source>
        <dbReference type="ARBA" id="ARBA00004141"/>
    </source>
</evidence>
<accession>A0A3N2Q7Y9</accession>
<keyword evidence="4 9" id="KW-0812">Transmembrane</keyword>
<feature type="transmembrane region" description="Helical" evidence="9">
    <location>
        <begin position="40"/>
        <end position="58"/>
    </location>
</feature>
<comment type="subcellular location">
    <subcellularLocation>
        <location evidence="1">Membrane</location>
        <topology evidence="1">Multi-pass membrane protein</topology>
    </subcellularLocation>
</comment>
<dbReference type="InterPro" id="IPR003663">
    <property type="entry name" value="Sugar/inositol_transpt"/>
</dbReference>
<evidence type="ECO:0000259" key="10">
    <source>
        <dbReference type="PROSITE" id="PS50850"/>
    </source>
</evidence>
<feature type="region of interest" description="Disordered" evidence="8">
    <location>
        <begin position="436"/>
        <end position="468"/>
    </location>
</feature>
<feature type="transmembrane region" description="Helical" evidence="9">
    <location>
        <begin position="135"/>
        <end position="158"/>
    </location>
</feature>
<dbReference type="GO" id="GO:0016020">
    <property type="term" value="C:membrane"/>
    <property type="evidence" value="ECO:0007669"/>
    <property type="project" value="UniProtKB-SubCell"/>
</dbReference>
<dbReference type="InterPro" id="IPR036259">
    <property type="entry name" value="MFS_trans_sf"/>
</dbReference>